<name>A0A0F6YH55_9BACT</name>
<protein>
    <recommendedName>
        <fullName evidence="3">DUF3598 domain-containing protein</fullName>
    </recommendedName>
</protein>
<organism evidence="1 2">
    <name type="scientific">Sandaracinus amylolyticus</name>
    <dbReference type="NCBI Taxonomy" id="927083"/>
    <lineage>
        <taxon>Bacteria</taxon>
        <taxon>Pseudomonadati</taxon>
        <taxon>Myxococcota</taxon>
        <taxon>Polyangia</taxon>
        <taxon>Polyangiales</taxon>
        <taxon>Sandaracinaceae</taxon>
        <taxon>Sandaracinus</taxon>
    </lineage>
</organism>
<dbReference type="Proteomes" id="UP000034883">
    <property type="component" value="Chromosome"/>
</dbReference>
<gene>
    <name evidence="1" type="ORF">DB32_001771</name>
</gene>
<accession>A0A0F6YH55</accession>
<evidence type="ECO:0008006" key="3">
    <source>
        <dbReference type="Google" id="ProtNLM"/>
    </source>
</evidence>
<evidence type="ECO:0000313" key="1">
    <source>
        <dbReference type="EMBL" id="AKF04622.1"/>
    </source>
</evidence>
<sequence>MSRETPALSYYRACAGAWRGDVTFAISDPARFAAASLSAIDRARVRATCAIRARIDTSVTVLSEREVLHTTRITQLGMPSLVGREVITLREDGRTFTMHVHHRMAPFFVARESGPFEGEVDADGRRATYHLALFGVPMLQVGSRDGDHVTLVQTTAWSTSDQRLARVR</sequence>
<dbReference type="AlphaFoldDB" id="A0A0F6YH55"/>
<dbReference type="EMBL" id="CP011125">
    <property type="protein sequence ID" value="AKF04622.1"/>
    <property type="molecule type" value="Genomic_DNA"/>
</dbReference>
<dbReference type="KEGG" id="samy:DB32_001771"/>
<evidence type="ECO:0000313" key="2">
    <source>
        <dbReference type="Proteomes" id="UP000034883"/>
    </source>
</evidence>
<keyword evidence="2" id="KW-1185">Reference proteome</keyword>
<dbReference type="OrthoDB" id="9788640at2"/>
<dbReference type="RefSeq" id="WP_053231944.1">
    <property type="nucleotide sequence ID" value="NZ_CP011125.1"/>
</dbReference>
<reference evidence="1 2" key="1">
    <citation type="submission" date="2015-03" db="EMBL/GenBank/DDBJ databases">
        <title>Genome assembly of Sandaracinus amylolyticus DSM 53668.</title>
        <authorList>
            <person name="Sharma G."/>
            <person name="Subramanian S."/>
        </authorList>
    </citation>
    <scope>NUCLEOTIDE SEQUENCE [LARGE SCALE GENOMIC DNA]</scope>
    <source>
        <strain evidence="1 2">DSM 53668</strain>
    </source>
</reference>
<proteinExistence type="predicted"/>